<feature type="domain" description="Pyridoxamine 5'-phosphate oxidase N-terminal" evidence="1">
    <location>
        <begin position="33"/>
        <end position="154"/>
    </location>
</feature>
<organism evidence="2 3">
    <name type="scientific">Fictibacillus iocasae</name>
    <dbReference type="NCBI Taxonomy" id="2715437"/>
    <lineage>
        <taxon>Bacteria</taxon>
        <taxon>Bacillati</taxon>
        <taxon>Bacillota</taxon>
        <taxon>Bacilli</taxon>
        <taxon>Bacillales</taxon>
        <taxon>Fictibacillaceae</taxon>
        <taxon>Fictibacillus</taxon>
    </lineage>
</organism>
<reference evidence="3" key="1">
    <citation type="journal article" date="2019" name="Int. J. Syst. Evol. Microbiol.">
        <title>The Global Catalogue of Microorganisms (GCM) 10K type strain sequencing project: providing services to taxonomists for standard genome sequencing and annotation.</title>
        <authorList>
            <consortium name="The Broad Institute Genomics Platform"/>
            <consortium name="The Broad Institute Genome Sequencing Center for Infectious Disease"/>
            <person name="Wu L."/>
            <person name="Ma J."/>
        </authorList>
    </citation>
    <scope>NUCLEOTIDE SEQUENCE [LARGE SCALE GENOMIC DNA]</scope>
    <source>
        <strain evidence="3">NBRC 106396</strain>
    </source>
</reference>
<dbReference type="Pfam" id="PF01243">
    <property type="entry name" value="PNPOx_N"/>
    <property type="match status" value="1"/>
</dbReference>
<comment type="caution">
    <text evidence="2">The sequence shown here is derived from an EMBL/GenBank/DDBJ whole genome shotgun (WGS) entry which is preliminary data.</text>
</comment>
<keyword evidence="3" id="KW-1185">Reference proteome</keyword>
<dbReference type="InterPro" id="IPR011576">
    <property type="entry name" value="Pyridox_Oxase_N"/>
</dbReference>
<gene>
    <name evidence="2" type="ORF">ACFQPF_17720</name>
</gene>
<dbReference type="RefSeq" id="WP_379751465.1">
    <property type="nucleotide sequence ID" value="NZ_JBHTCP010000052.1"/>
</dbReference>
<evidence type="ECO:0000313" key="3">
    <source>
        <dbReference type="Proteomes" id="UP001596549"/>
    </source>
</evidence>
<dbReference type="NCBIfam" id="TIGR04025">
    <property type="entry name" value="PPOX_FMN_DR2398"/>
    <property type="match status" value="1"/>
</dbReference>
<dbReference type="SUPFAM" id="SSF50475">
    <property type="entry name" value="FMN-binding split barrel"/>
    <property type="match status" value="1"/>
</dbReference>
<dbReference type="PANTHER" id="PTHR42815:SF2">
    <property type="entry name" value="FAD-BINDING, PUTATIVE (AFU_ORTHOLOGUE AFUA_6G07600)-RELATED"/>
    <property type="match status" value="1"/>
</dbReference>
<dbReference type="Gene3D" id="2.30.110.10">
    <property type="entry name" value="Electron Transport, Fmn-binding Protein, Chain A"/>
    <property type="match status" value="1"/>
</dbReference>
<evidence type="ECO:0000313" key="2">
    <source>
        <dbReference type="EMBL" id="MFC7373483.1"/>
    </source>
</evidence>
<sequence length="206" mass="22908">MQNFQHRITDKAELRSFMGEPSEFAQKKVITRLDEHCRTLLSLSPFLVLSTSDSEGRCDASPRGDHAGFVQVLDEKTLLIPERPGNKRVDSLSNILSNPHVGLLFLIPGMGETLRINGKACIVKDEHLLEMMAVNNKLPLVAIAVEVEEIFIHCAKSIKRSGLWSGNFAANLPSAAKMLTDHMKIPGVTAEQTEARLQDGYKNRLY</sequence>
<protein>
    <submittedName>
        <fullName evidence="2">Pyridoxamine 5'-phosphate oxidase family protein</fullName>
    </submittedName>
</protein>
<evidence type="ECO:0000259" key="1">
    <source>
        <dbReference type="Pfam" id="PF01243"/>
    </source>
</evidence>
<dbReference type="PANTHER" id="PTHR42815">
    <property type="entry name" value="FAD-BINDING, PUTATIVE (AFU_ORTHOLOGUE AFUA_6G07600)-RELATED"/>
    <property type="match status" value="1"/>
</dbReference>
<dbReference type="InterPro" id="IPR024029">
    <property type="entry name" value="Pyridox_Oxase_FMN-dep"/>
</dbReference>
<dbReference type="EMBL" id="JBHTCP010000052">
    <property type="protein sequence ID" value="MFC7373483.1"/>
    <property type="molecule type" value="Genomic_DNA"/>
</dbReference>
<accession>A0ABW2NW31</accession>
<proteinExistence type="predicted"/>
<name>A0ABW2NW31_9BACL</name>
<dbReference type="InterPro" id="IPR012349">
    <property type="entry name" value="Split_barrel_FMN-bd"/>
</dbReference>
<dbReference type="Proteomes" id="UP001596549">
    <property type="component" value="Unassembled WGS sequence"/>
</dbReference>